<dbReference type="Proteomes" id="UP000033483">
    <property type="component" value="Unassembled WGS sequence"/>
</dbReference>
<dbReference type="AlphaFoldDB" id="A0A0F4ZMC2"/>
<proteinExistence type="inferred from homology"/>
<evidence type="ECO:0000256" key="1">
    <source>
        <dbReference type="ARBA" id="ARBA00006242"/>
    </source>
</evidence>
<dbReference type="CDD" id="cd01425">
    <property type="entry name" value="RPS2"/>
    <property type="match status" value="1"/>
</dbReference>
<dbReference type="PROSITE" id="PS00962">
    <property type="entry name" value="RIBOSOMAL_S2_1"/>
    <property type="match status" value="1"/>
</dbReference>
<gene>
    <name evidence="5" type="ORF">TD95_002950</name>
</gene>
<feature type="non-terminal residue" evidence="5">
    <location>
        <position position="1"/>
    </location>
</feature>
<feature type="non-terminal residue" evidence="5">
    <location>
        <position position="428"/>
    </location>
</feature>
<dbReference type="InterPro" id="IPR005706">
    <property type="entry name" value="Ribosomal_uS2_bac/mit/plastid"/>
</dbReference>
<dbReference type="InterPro" id="IPR001865">
    <property type="entry name" value="Ribosomal_uS2"/>
</dbReference>
<keyword evidence="6" id="KW-1185">Reference proteome</keyword>
<name>A0A0F4ZMC2_9PEZI</name>
<evidence type="ECO:0000256" key="2">
    <source>
        <dbReference type="ARBA" id="ARBA00022980"/>
    </source>
</evidence>
<evidence type="ECO:0000313" key="6">
    <source>
        <dbReference type="Proteomes" id="UP000033483"/>
    </source>
</evidence>
<dbReference type="GO" id="GO:0006412">
    <property type="term" value="P:translation"/>
    <property type="evidence" value="ECO:0007669"/>
    <property type="project" value="InterPro"/>
</dbReference>
<keyword evidence="2" id="KW-0689">Ribosomal protein</keyword>
<dbReference type="SUPFAM" id="SSF52313">
    <property type="entry name" value="Ribosomal protein S2"/>
    <property type="match status" value="1"/>
</dbReference>
<comment type="caution">
    <text evidence="5">The sequence shown here is derived from an EMBL/GenBank/DDBJ whole genome shotgun (WGS) entry which is preliminary data.</text>
</comment>
<feature type="region of interest" description="Disordered" evidence="4">
    <location>
        <begin position="1"/>
        <end position="39"/>
    </location>
</feature>
<dbReference type="Gene3D" id="3.40.50.10490">
    <property type="entry name" value="Glucose-6-phosphate isomerase like protein, domain 1"/>
    <property type="match status" value="1"/>
</dbReference>
<dbReference type="OrthoDB" id="2320368at2759"/>
<keyword evidence="3" id="KW-0687">Ribonucleoprotein</keyword>
<dbReference type="NCBIfam" id="TIGR01011">
    <property type="entry name" value="rpsB_bact"/>
    <property type="match status" value="1"/>
</dbReference>
<evidence type="ECO:0008006" key="7">
    <source>
        <dbReference type="Google" id="ProtNLM"/>
    </source>
</evidence>
<dbReference type="InterPro" id="IPR023591">
    <property type="entry name" value="Ribosomal_uS2_flav_dom_sf"/>
</dbReference>
<accession>A0A0F4ZMC2</accession>
<evidence type="ECO:0000313" key="5">
    <source>
        <dbReference type="EMBL" id="KKA31003.1"/>
    </source>
</evidence>
<dbReference type="PANTHER" id="PTHR12534">
    <property type="entry name" value="30S RIBOSOMAL PROTEIN S2 PROKARYOTIC AND ORGANELLAR"/>
    <property type="match status" value="1"/>
</dbReference>
<dbReference type="Pfam" id="PF00318">
    <property type="entry name" value="Ribosomal_S2"/>
    <property type="match status" value="1"/>
</dbReference>
<dbReference type="GO" id="GO:0005763">
    <property type="term" value="C:mitochondrial small ribosomal subunit"/>
    <property type="evidence" value="ECO:0007669"/>
    <property type="project" value="TreeGrafter"/>
</dbReference>
<reference evidence="5 6" key="1">
    <citation type="submission" date="2015-03" db="EMBL/GenBank/DDBJ databases">
        <authorList>
            <person name="Radwan O."/>
            <person name="Al-Naeli F.A."/>
            <person name="Rendon G.A."/>
            <person name="Fields C."/>
        </authorList>
    </citation>
    <scope>NUCLEOTIDE SEQUENCE [LARGE SCALE GENOMIC DNA]</scope>
    <source>
        <strain evidence="5">CR-DP1</strain>
    </source>
</reference>
<dbReference type="HAMAP" id="MF_00291_B">
    <property type="entry name" value="Ribosomal_uS2_B"/>
    <property type="match status" value="1"/>
</dbReference>
<feature type="compositionally biased region" description="Polar residues" evidence="4">
    <location>
        <begin position="1"/>
        <end position="10"/>
    </location>
</feature>
<dbReference type="PRINTS" id="PR00395">
    <property type="entry name" value="RIBOSOMALS2"/>
</dbReference>
<dbReference type="InterPro" id="IPR018130">
    <property type="entry name" value="Ribosomal_uS2_CS"/>
</dbReference>
<dbReference type="GO" id="GO:0003735">
    <property type="term" value="F:structural constituent of ribosome"/>
    <property type="evidence" value="ECO:0007669"/>
    <property type="project" value="InterPro"/>
</dbReference>
<feature type="compositionally biased region" description="Low complexity" evidence="4">
    <location>
        <begin position="26"/>
        <end position="39"/>
    </location>
</feature>
<dbReference type="PANTHER" id="PTHR12534:SF0">
    <property type="entry name" value="SMALL RIBOSOMAL SUBUNIT PROTEIN US2M"/>
    <property type="match status" value="1"/>
</dbReference>
<evidence type="ECO:0000256" key="4">
    <source>
        <dbReference type="SAM" id="MobiDB-lite"/>
    </source>
</evidence>
<dbReference type="EMBL" id="LAEV01000157">
    <property type="protein sequence ID" value="KKA31003.1"/>
    <property type="molecule type" value="Genomic_DNA"/>
</dbReference>
<organism evidence="5 6">
    <name type="scientific">Thielaviopsis punctulata</name>
    <dbReference type="NCBI Taxonomy" id="72032"/>
    <lineage>
        <taxon>Eukaryota</taxon>
        <taxon>Fungi</taxon>
        <taxon>Dikarya</taxon>
        <taxon>Ascomycota</taxon>
        <taxon>Pezizomycotina</taxon>
        <taxon>Sordariomycetes</taxon>
        <taxon>Hypocreomycetidae</taxon>
        <taxon>Microascales</taxon>
        <taxon>Ceratocystidaceae</taxon>
        <taxon>Thielaviopsis</taxon>
    </lineage>
</organism>
<sequence>RRLAAGSTSRYVRALTTDSKPPTAPAAPSRAPAPKLAAAKPTAAQTAAEILGVTEVDGDSEPSTGTTIDRPVASYDNTLVKELMRLAETDNNRAYRKAHARNINTNNILSKLGSNFTQSYSPEHFLKAPPKAEQVTLEMLMAAQTHMGHNAKVWNPANSRYIYGVRHGIHIISLEQTLAHLRRAARVVEEVAYRGGTILFVGTRKGHMEIVSHAATKAKACYLFTRWTPGSITNRDRLLEGLKVYAVNERDELLSGFEKHVDDSRPLTPDLVICLNPVENYTLLYECGLAKIPTIGIIDTDADASWVTYPIPANDDSLRSVTLLAGVLGRSGHAGQTRRLAEAQQGVSTWETPAEVAKFLEKTVRHQKKALASEMQEAKTESISKTKRDGGDIDAEKELWKMVEAELLGGTEKLADEKLGPEHMMPSM</sequence>
<evidence type="ECO:0000256" key="3">
    <source>
        <dbReference type="ARBA" id="ARBA00023274"/>
    </source>
</evidence>
<comment type="similarity">
    <text evidence="1">Belongs to the universal ribosomal protein uS2 family.</text>
</comment>
<protein>
    <recommendedName>
        <fullName evidence="7">Ribosomal protein S2</fullName>
    </recommendedName>
</protein>